<feature type="domain" description="CCR4-Not complex component Not N-terminal" evidence="9">
    <location>
        <begin position="4"/>
        <end position="263"/>
    </location>
</feature>
<keyword evidence="4" id="KW-0963">Cytoplasm</keyword>
<comment type="caution">
    <text evidence="10">The sequence shown here is derived from an EMBL/GenBank/DDBJ whole genome shotgun (WGS) entry which is preliminary data.</text>
</comment>
<dbReference type="GO" id="GO:0006355">
    <property type="term" value="P:regulation of DNA-templated transcription"/>
    <property type="evidence" value="ECO:0007669"/>
    <property type="project" value="InterPro"/>
</dbReference>
<evidence type="ECO:0000256" key="1">
    <source>
        <dbReference type="ARBA" id="ARBA00004123"/>
    </source>
</evidence>
<evidence type="ECO:0000256" key="4">
    <source>
        <dbReference type="ARBA" id="ARBA00022490"/>
    </source>
</evidence>
<evidence type="ECO:0000256" key="5">
    <source>
        <dbReference type="ARBA" id="ARBA00022491"/>
    </source>
</evidence>
<dbReference type="GO" id="GO:0005737">
    <property type="term" value="C:cytoplasm"/>
    <property type="evidence" value="ECO:0007669"/>
    <property type="project" value="UniProtKB-SubCell"/>
</dbReference>
<evidence type="ECO:0000313" key="10">
    <source>
        <dbReference type="EMBL" id="CAI8049623.1"/>
    </source>
</evidence>
<protein>
    <submittedName>
        <fullName evidence="10">CCR4-NOT transcription complex subunit 3</fullName>
    </submittedName>
</protein>
<dbReference type="InterPro" id="IPR007207">
    <property type="entry name" value="Not_N"/>
</dbReference>
<reference evidence="10" key="1">
    <citation type="submission" date="2023-03" db="EMBL/GenBank/DDBJ databases">
        <authorList>
            <person name="Steffen K."/>
            <person name="Cardenas P."/>
        </authorList>
    </citation>
    <scope>NUCLEOTIDE SEQUENCE</scope>
</reference>
<dbReference type="GO" id="GO:0030015">
    <property type="term" value="C:CCR4-NOT core complex"/>
    <property type="evidence" value="ECO:0007669"/>
    <property type="project" value="InterPro"/>
</dbReference>
<dbReference type="InterPro" id="IPR040168">
    <property type="entry name" value="Not2/3/5"/>
</dbReference>
<dbReference type="PANTHER" id="PTHR23326">
    <property type="entry name" value="CCR4 NOT-RELATED"/>
    <property type="match status" value="1"/>
</dbReference>
<evidence type="ECO:0000256" key="8">
    <source>
        <dbReference type="ARBA" id="ARBA00023242"/>
    </source>
</evidence>
<dbReference type="AlphaFoldDB" id="A0AA35TL63"/>
<proteinExistence type="inferred from homology"/>
<sequence>MADKRKLQGEIDRCLKRVAEGVEQFDDIWQKVHNAANANQKEKYEADLKKEIKKLQRLRDQIKTWLTSNDIKDKRPLGENRKLIETVSPVRRKRSAESAMFLGVLINASLPRLSPSQRMERFKVVERETKTKAYSKEGLGQVSKIDPEQRKKEEVRQWLTSGIEKLDRQIDEFEAEIESLYAGSKKKKLDRDKNDRVEELQGWVERHKYHIKQLETVMRLLDNCSLDADKVRGIMDDLDYYVDSNQEPDFTEDEMIYDELDLEEAVAGIYSSTGACCHYHTTFL</sequence>
<evidence type="ECO:0000313" key="11">
    <source>
        <dbReference type="Proteomes" id="UP001174909"/>
    </source>
</evidence>
<accession>A0AA35TL63</accession>
<evidence type="ECO:0000256" key="2">
    <source>
        <dbReference type="ARBA" id="ARBA00004496"/>
    </source>
</evidence>
<keyword evidence="5" id="KW-0678">Repressor</keyword>
<dbReference type="EMBL" id="CASHTH010003806">
    <property type="protein sequence ID" value="CAI8049623.1"/>
    <property type="molecule type" value="Genomic_DNA"/>
</dbReference>
<dbReference type="GO" id="GO:0005634">
    <property type="term" value="C:nucleus"/>
    <property type="evidence" value="ECO:0007669"/>
    <property type="project" value="UniProtKB-SubCell"/>
</dbReference>
<gene>
    <name evidence="10" type="ORF">GBAR_LOCUS27330</name>
</gene>
<evidence type="ECO:0000256" key="3">
    <source>
        <dbReference type="ARBA" id="ARBA00007682"/>
    </source>
</evidence>
<keyword evidence="6" id="KW-0805">Transcription regulation</keyword>
<organism evidence="10 11">
    <name type="scientific">Geodia barretti</name>
    <name type="common">Barrett's horny sponge</name>
    <dbReference type="NCBI Taxonomy" id="519541"/>
    <lineage>
        <taxon>Eukaryota</taxon>
        <taxon>Metazoa</taxon>
        <taxon>Porifera</taxon>
        <taxon>Demospongiae</taxon>
        <taxon>Heteroscleromorpha</taxon>
        <taxon>Tetractinellida</taxon>
        <taxon>Astrophorina</taxon>
        <taxon>Geodiidae</taxon>
        <taxon>Geodia</taxon>
    </lineage>
</organism>
<evidence type="ECO:0000259" key="9">
    <source>
        <dbReference type="Pfam" id="PF04065"/>
    </source>
</evidence>
<dbReference type="Pfam" id="PF04065">
    <property type="entry name" value="Not3"/>
    <property type="match status" value="1"/>
</dbReference>
<dbReference type="Proteomes" id="UP001174909">
    <property type="component" value="Unassembled WGS sequence"/>
</dbReference>
<name>A0AA35TL63_GEOBA</name>
<keyword evidence="11" id="KW-1185">Reference proteome</keyword>
<evidence type="ECO:0000256" key="6">
    <source>
        <dbReference type="ARBA" id="ARBA00023015"/>
    </source>
</evidence>
<keyword evidence="7" id="KW-0804">Transcription</keyword>
<comment type="similarity">
    <text evidence="3">Belongs to the CNOT2/3/5 family.</text>
</comment>
<comment type="subcellular location">
    <subcellularLocation>
        <location evidence="2">Cytoplasm</location>
    </subcellularLocation>
    <subcellularLocation>
        <location evidence="1">Nucleus</location>
    </subcellularLocation>
</comment>
<keyword evidence="8" id="KW-0539">Nucleus</keyword>
<evidence type="ECO:0000256" key="7">
    <source>
        <dbReference type="ARBA" id="ARBA00023163"/>
    </source>
</evidence>